<evidence type="ECO:0008006" key="4">
    <source>
        <dbReference type="Google" id="ProtNLM"/>
    </source>
</evidence>
<dbReference type="InParanoid" id="A0A7M7G9U7"/>
<feature type="transmembrane region" description="Helical" evidence="1">
    <location>
        <begin position="185"/>
        <end position="208"/>
    </location>
</feature>
<sequence>MEGVTMENLLDICLCTSLAINFSVFCYFFIFALADLFVKTCHSSTSRMQLAHKHCAEFMRNFYLESVFYSAQGIAAIIVTLVFHDSVLSFETELPRPAQLLLAASLGFHVVAFFRVAFLGNSCIVKYTIMLMQFMVILTVVAVLITKEDAPMGMILLVSETDMLFANVGKLHKVIRLKGTRRYRVIIYVGAFATVLSRAIIPLGYLAMALLEGSPLKMSISATTVFFVGLVACGAINTWRVNSAVARICRKEERIIEVAPYTNMSGSSAGPKPDDMATSISANIEMPPSYNEVFAAEDATATAAPAAEGDLAAASGLTFTNPMADYIVNDSLAHVALSAGNTENSNLTTFISIDLSASDLERQRESVMTTDTELSWSG</sequence>
<dbReference type="EnsemblMetazoa" id="XM_001197213">
    <property type="protein sequence ID" value="XP_001197213"/>
    <property type="gene ID" value="LOC757009"/>
</dbReference>
<reference evidence="3" key="1">
    <citation type="submission" date="2015-02" db="EMBL/GenBank/DDBJ databases">
        <title>Genome sequencing for Strongylocentrotus purpuratus.</title>
        <authorList>
            <person name="Murali S."/>
            <person name="Liu Y."/>
            <person name="Vee V."/>
            <person name="English A."/>
            <person name="Wang M."/>
            <person name="Skinner E."/>
            <person name="Han Y."/>
            <person name="Muzny D.M."/>
            <person name="Worley K.C."/>
            <person name="Gibbs R.A."/>
        </authorList>
    </citation>
    <scope>NUCLEOTIDE SEQUENCE</scope>
</reference>
<proteinExistence type="predicted"/>
<dbReference type="Proteomes" id="UP000007110">
    <property type="component" value="Unassembled WGS sequence"/>
</dbReference>
<dbReference type="GeneID" id="757009"/>
<evidence type="ECO:0000256" key="1">
    <source>
        <dbReference type="SAM" id="Phobius"/>
    </source>
</evidence>
<organism evidence="2 3">
    <name type="scientific">Strongylocentrotus purpuratus</name>
    <name type="common">Purple sea urchin</name>
    <dbReference type="NCBI Taxonomy" id="7668"/>
    <lineage>
        <taxon>Eukaryota</taxon>
        <taxon>Metazoa</taxon>
        <taxon>Echinodermata</taxon>
        <taxon>Eleutherozoa</taxon>
        <taxon>Echinozoa</taxon>
        <taxon>Echinoidea</taxon>
        <taxon>Euechinoidea</taxon>
        <taxon>Echinacea</taxon>
        <taxon>Camarodonta</taxon>
        <taxon>Echinidea</taxon>
        <taxon>Strongylocentrotidae</taxon>
        <taxon>Strongylocentrotus</taxon>
    </lineage>
</organism>
<feature type="transmembrane region" description="Helical" evidence="1">
    <location>
        <begin position="67"/>
        <end position="88"/>
    </location>
</feature>
<feature type="transmembrane region" description="Helical" evidence="1">
    <location>
        <begin position="100"/>
        <end position="118"/>
    </location>
</feature>
<dbReference type="AlphaFoldDB" id="A0A7M7G9U7"/>
<dbReference type="OrthoDB" id="10069711at2759"/>
<feature type="transmembrane region" description="Helical" evidence="1">
    <location>
        <begin position="124"/>
        <end position="145"/>
    </location>
</feature>
<evidence type="ECO:0000313" key="2">
    <source>
        <dbReference type="EnsemblMetazoa" id="XP_001197213"/>
    </source>
</evidence>
<feature type="transmembrane region" description="Helical" evidence="1">
    <location>
        <begin position="12"/>
        <end position="34"/>
    </location>
</feature>
<accession>A0A7M7G9U7</accession>
<keyword evidence="1" id="KW-0812">Transmembrane</keyword>
<protein>
    <recommendedName>
        <fullName evidence="4">Transmembrane protein</fullName>
    </recommendedName>
</protein>
<keyword evidence="1" id="KW-0472">Membrane</keyword>
<name>A0A7M7G9U7_STRPU</name>
<reference evidence="2" key="2">
    <citation type="submission" date="2021-01" db="UniProtKB">
        <authorList>
            <consortium name="EnsemblMetazoa"/>
        </authorList>
    </citation>
    <scope>IDENTIFICATION</scope>
</reference>
<keyword evidence="1" id="KW-1133">Transmembrane helix</keyword>
<keyword evidence="3" id="KW-1185">Reference proteome</keyword>
<dbReference type="KEGG" id="spu:757009"/>
<dbReference type="RefSeq" id="XP_001197213.2">
    <property type="nucleotide sequence ID" value="XM_001197213.4"/>
</dbReference>
<feature type="transmembrane region" description="Helical" evidence="1">
    <location>
        <begin position="220"/>
        <end position="241"/>
    </location>
</feature>
<dbReference type="OMA" id="HNAAFMR"/>
<evidence type="ECO:0000313" key="3">
    <source>
        <dbReference type="Proteomes" id="UP000007110"/>
    </source>
</evidence>